<feature type="domain" description="UDP-N-acetylglucosamine 2-epimerase" evidence="5">
    <location>
        <begin position="33"/>
        <end position="183"/>
    </location>
</feature>
<evidence type="ECO:0000256" key="2">
    <source>
        <dbReference type="ARBA" id="ARBA00038209"/>
    </source>
</evidence>
<dbReference type="PANTHER" id="PTHR43174">
    <property type="entry name" value="UDP-N-ACETYLGLUCOSAMINE 2-EPIMERASE"/>
    <property type="match status" value="1"/>
</dbReference>
<dbReference type="Gene3D" id="3.40.50.2000">
    <property type="entry name" value="Glycogen Phosphorylase B"/>
    <property type="match status" value="1"/>
</dbReference>
<protein>
    <recommendedName>
        <fullName evidence="3">UDP-N-acetylglucosamine 2-epimerase (non-hydrolyzing)</fullName>
        <ecNumber evidence="3">5.1.3.14</ecNumber>
    </recommendedName>
</protein>
<dbReference type="SUPFAM" id="SSF53756">
    <property type="entry name" value="UDP-Glycosyltransferase/glycogen phosphorylase"/>
    <property type="match status" value="1"/>
</dbReference>
<evidence type="ECO:0000313" key="6">
    <source>
        <dbReference type="EMBL" id="MBE1877420.1"/>
    </source>
</evidence>
<dbReference type="RefSeq" id="WP_192863976.1">
    <property type="nucleotide sequence ID" value="NZ_JADAQT010000102.1"/>
</dbReference>
<evidence type="ECO:0000256" key="1">
    <source>
        <dbReference type="ARBA" id="ARBA00023235"/>
    </source>
</evidence>
<evidence type="ECO:0000259" key="5">
    <source>
        <dbReference type="Pfam" id="PF02350"/>
    </source>
</evidence>
<gene>
    <name evidence="6" type="ORF">IHE71_17165</name>
</gene>
<dbReference type="InterPro" id="IPR003331">
    <property type="entry name" value="UDP_GlcNAc_Epimerase_2_dom"/>
</dbReference>
<evidence type="ECO:0000256" key="3">
    <source>
        <dbReference type="ARBA" id="ARBA00038858"/>
    </source>
</evidence>
<dbReference type="Pfam" id="PF02350">
    <property type="entry name" value="Epimerase_2"/>
    <property type="match status" value="1"/>
</dbReference>
<comment type="similarity">
    <text evidence="2 4">Belongs to the UDP-N-acetylglucosamine 2-epimerase family.</text>
</comment>
<dbReference type="PANTHER" id="PTHR43174:SF2">
    <property type="entry name" value="UDP-N-ACETYLGLUCOSAMINE 2-EPIMERASE"/>
    <property type="match status" value="1"/>
</dbReference>
<accession>A0ABR9N245</accession>
<evidence type="ECO:0000256" key="4">
    <source>
        <dbReference type="RuleBase" id="RU003513"/>
    </source>
</evidence>
<sequence>MDVVPLDVAPHREIAVLYGTRPEAVRLAPVVNELRRRDGYAPVVIVTGRHRELLDRVNAQFGVVPDRDLGLSRRGPAHEDALVGTFRGFSEYLDERPADAVVVHGDTTTAFAGALVAHHRRIPLVHVGASHHTGGPRSPLPEDGDRAFVTAVAARHCAPTALAARRLRLENVAEALITVTGEASERVVDVIEGVFGAGPRGGKSAVLGSSALSH</sequence>
<evidence type="ECO:0000313" key="7">
    <source>
        <dbReference type="Proteomes" id="UP000625527"/>
    </source>
</evidence>
<dbReference type="EMBL" id="JADAQT010000102">
    <property type="protein sequence ID" value="MBE1877420.1"/>
    <property type="molecule type" value="Genomic_DNA"/>
</dbReference>
<name>A0ABR9N245_9MICO</name>
<keyword evidence="7" id="KW-1185">Reference proteome</keyword>
<dbReference type="Proteomes" id="UP000625527">
    <property type="component" value="Unassembled WGS sequence"/>
</dbReference>
<reference evidence="6 7" key="1">
    <citation type="submission" date="2020-10" db="EMBL/GenBank/DDBJ databases">
        <title>Myceligenerans pegani sp. nov., an endophytic actinomycete isolated from Peganum harmala L. in Xinjiang, China.</title>
        <authorList>
            <person name="Xin L."/>
        </authorList>
    </citation>
    <scope>NUCLEOTIDE SEQUENCE [LARGE SCALE GENOMIC DNA]</scope>
    <source>
        <strain evidence="6 7">TRM65318</strain>
    </source>
</reference>
<comment type="caution">
    <text evidence="6">The sequence shown here is derived from an EMBL/GenBank/DDBJ whole genome shotgun (WGS) entry which is preliminary data.</text>
</comment>
<proteinExistence type="inferred from homology"/>
<keyword evidence="1 4" id="KW-0413">Isomerase</keyword>
<organism evidence="6 7">
    <name type="scientific">Myceligenerans pegani</name>
    <dbReference type="NCBI Taxonomy" id="2776917"/>
    <lineage>
        <taxon>Bacteria</taxon>
        <taxon>Bacillati</taxon>
        <taxon>Actinomycetota</taxon>
        <taxon>Actinomycetes</taxon>
        <taxon>Micrococcales</taxon>
        <taxon>Promicromonosporaceae</taxon>
        <taxon>Myceligenerans</taxon>
    </lineage>
</organism>
<dbReference type="InterPro" id="IPR029767">
    <property type="entry name" value="WecB-like"/>
</dbReference>
<dbReference type="EC" id="5.1.3.14" evidence="3"/>